<proteinExistence type="predicted"/>
<reference evidence="1 2" key="1">
    <citation type="journal article" date="2021" name="ISME Commun">
        <title>Automated analysis of genomic sequences facilitates high-throughput and comprehensive description of bacteria.</title>
        <authorList>
            <person name="Hitch T.C.A."/>
        </authorList>
    </citation>
    <scope>NUCLEOTIDE SEQUENCE [LARGE SCALE GENOMIC DNA]</scope>
    <source>
        <strain evidence="1 2">Sanger_109</strain>
    </source>
</reference>
<sequence length="223" mass="26447">MERDLEIITRKMWIMQQCRNQMGRYQFFHSAKMHQKTAELFANRDDCWIENNDLGFFRGPDGIRRFFVDFHKKMDGDDLRGSFCQHDLTTEIMEAADDLKTCKAVWLSPGVETRRDPKTGKLTSYWCWVKYAVDFIEDCGTWKFWHFTIYSDFFCDYYTAWVDVPYTTSATDDMLAPDETISADKSYVYTKDTVPVLWPKPPVPYKTYERNTLTERQEQEGAV</sequence>
<accession>A0ABT2TNJ1</accession>
<keyword evidence="2" id="KW-1185">Reference proteome</keyword>
<dbReference type="Gene3D" id="3.10.450.50">
    <property type="match status" value="1"/>
</dbReference>
<dbReference type="InterPro" id="IPR032710">
    <property type="entry name" value="NTF2-like_dom_sf"/>
</dbReference>
<gene>
    <name evidence="1" type="ORF">OCV88_15165</name>
</gene>
<comment type="caution">
    <text evidence="1">The sequence shown here is derived from an EMBL/GenBank/DDBJ whole genome shotgun (WGS) entry which is preliminary data.</text>
</comment>
<dbReference type="SUPFAM" id="SSF54427">
    <property type="entry name" value="NTF2-like"/>
    <property type="match status" value="1"/>
</dbReference>
<protein>
    <submittedName>
        <fullName evidence="1">Nuclear transport factor 2 family protein</fullName>
    </submittedName>
</protein>
<organism evidence="1 2">
    <name type="scientific">Brotonthovivens ammoniilytica</name>
    <dbReference type="NCBI Taxonomy" id="2981725"/>
    <lineage>
        <taxon>Bacteria</taxon>
        <taxon>Bacillati</taxon>
        <taxon>Bacillota</taxon>
        <taxon>Clostridia</taxon>
        <taxon>Lachnospirales</taxon>
        <taxon>Lachnospiraceae</taxon>
        <taxon>Brotonthovivens</taxon>
    </lineage>
</organism>
<dbReference type="EMBL" id="JAOQJQ010000009">
    <property type="protein sequence ID" value="MCU6763647.1"/>
    <property type="molecule type" value="Genomic_DNA"/>
</dbReference>
<dbReference type="Proteomes" id="UP001652442">
    <property type="component" value="Unassembled WGS sequence"/>
</dbReference>
<evidence type="ECO:0000313" key="1">
    <source>
        <dbReference type="EMBL" id="MCU6763647.1"/>
    </source>
</evidence>
<dbReference type="RefSeq" id="WP_158426287.1">
    <property type="nucleotide sequence ID" value="NZ_JAOQJQ010000009.1"/>
</dbReference>
<evidence type="ECO:0000313" key="2">
    <source>
        <dbReference type="Proteomes" id="UP001652442"/>
    </source>
</evidence>
<name>A0ABT2TNJ1_9FIRM</name>